<protein>
    <recommendedName>
        <fullName evidence="11 13">S-adenosylmethionine:tRNA ribosyltransferase-isomerase</fullName>
        <ecNumber evidence="10 13">2.4.99.17</ecNumber>
    </recommendedName>
    <alternativeName>
        <fullName evidence="12 13">Queuosine biosynthesis protein QueA</fullName>
    </alternativeName>
</protein>
<dbReference type="InterPro" id="IPR042119">
    <property type="entry name" value="QueA_dom2"/>
</dbReference>
<evidence type="ECO:0000256" key="9">
    <source>
        <dbReference type="ARBA" id="ARBA00061210"/>
    </source>
</evidence>
<evidence type="ECO:0000256" key="6">
    <source>
        <dbReference type="ARBA" id="ARBA00022691"/>
    </source>
</evidence>
<dbReference type="Pfam" id="PF02547">
    <property type="entry name" value="Queuosine_synth"/>
    <property type="match status" value="1"/>
</dbReference>
<evidence type="ECO:0000256" key="11">
    <source>
        <dbReference type="ARBA" id="ARBA00069325"/>
    </source>
</evidence>
<accession>A0A2A6DZM6</accession>
<evidence type="ECO:0000256" key="5">
    <source>
        <dbReference type="ARBA" id="ARBA00022679"/>
    </source>
</evidence>
<evidence type="ECO:0000256" key="4">
    <source>
        <dbReference type="ARBA" id="ARBA00022490"/>
    </source>
</evidence>
<dbReference type="UniPathway" id="UPA00392"/>
<dbReference type="Proteomes" id="UP000243688">
    <property type="component" value="Unassembled WGS sequence"/>
</dbReference>
<comment type="caution">
    <text evidence="14">The sequence shown here is derived from an EMBL/GenBank/DDBJ whole genome shotgun (WGS) entry which is preliminary data.</text>
</comment>
<organism evidence="14 15">
    <name type="scientific">Candidatus Reconcilbacillus cellulovorans</name>
    <dbReference type="NCBI Taxonomy" id="1906605"/>
    <lineage>
        <taxon>Bacteria</taxon>
        <taxon>Bacillati</taxon>
        <taxon>Bacillota</taxon>
        <taxon>Bacilli</taxon>
        <taxon>Bacillales</taxon>
        <taxon>Paenibacillaceae</taxon>
        <taxon>Candidatus Reconcilbacillus</taxon>
    </lineage>
</organism>
<dbReference type="InterPro" id="IPR003699">
    <property type="entry name" value="QueA"/>
</dbReference>
<sequence>MNVDEFDYELPEELIAQEPLADRAGSRLLVLRKKSGEIAHERFRDLGKFLRPGDALILNDTRVIPARLYGRKTATGARVELLLLRPLGGDRWETLARPAKRLKAGTTVEFAEGDARMTAVVEREEDDGRRIVRFEYEGSFESLLERIGRVPLPPYIRKPLVDRDRYQTVYARRAGSAAAPTAGLHFTEEMLETLRSAGIRVGYVTLHVGLGTFRPVTATRVEDHRMHAEVYEVPAATAELVNTTRRDGGRVVAVGTTVVRTLESAAKPDGTVAAQSGETDLFIYPGYRFRAVDALITNFHLPKSTLLMLVCAFAGRNAVLEAYRQAVELRYRFFSFGDAMLIID</sequence>
<dbReference type="Gene3D" id="2.40.10.240">
    <property type="entry name" value="QueA-like"/>
    <property type="match status" value="1"/>
</dbReference>
<keyword evidence="5 13" id="KW-0808">Transferase</keyword>
<evidence type="ECO:0000256" key="1">
    <source>
        <dbReference type="ARBA" id="ARBA00004496"/>
    </source>
</evidence>
<comment type="subunit">
    <text evidence="3 13">Monomer.</text>
</comment>
<dbReference type="AlphaFoldDB" id="A0A2A6DZM6"/>
<proteinExistence type="inferred from homology"/>
<dbReference type="FunFam" id="2.40.10.240:FF:000002">
    <property type="entry name" value="S-adenosylmethionine:tRNA ribosyltransferase-isomerase"/>
    <property type="match status" value="1"/>
</dbReference>
<keyword evidence="14" id="KW-0413">Isomerase</keyword>
<comment type="catalytic activity">
    <reaction evidence="8 13">
        <text>7-aminomethyl-7-carbaguanosine(34) in tRNA + S-adenosyl-L-methionine = epoxyqueuosine(34) in tRNA + adenine + L-methionine + 2 H(+)</text>
        <dbReference type="Rhea" id="RHEA:32155"/>
        <dbReference type="Rhea" id="RHEA-COMP:10342"/>
        <dbReference type="Rhea" id="RHEA-COMP:18582"/>
        <dbReference type="ChEBI" id="CHEBI:15378"/>
        <dbReference type="ChEBI" id="CHEBI:16708"/>
        <dbReference type="ChEBI" id="CHEBI:57844"/>
        <dbReference type="ChEBI" id="CHEBI:59789"/>
        <dbReference type="ChEBI" id="CHEBI:82833"/>
        <dbReference type="ChEBI" id="CHEBI:194443"/>
        <dbReference type="EC" id="2.4.99.17"/>
    </reaction>
</comment>
<evidence type="ECO:0000313" key="14">
    <source>
        <dbReference type="EMBL" id="PDO10241.1"/>
    </source>
</evidence>
<comment type="function">
    <text evidence="13">Transfers and isomerizes the ribose moiety from AdoMet to the 7-aminomethyl group of 7-deazaguanine (preQ1-tRNA) to give epoxyqueuosine (oQ-tRNA).</text>
</comment>
<dbReference type="PANTHER" id="PTHR30307:SF0">
    <property type="entry name" value="S-ADENOSYLMETHIONINE:TRNA RIBOSYLTRANSFERASE-ISOMERASE"/>
    <property type="match status" value="1"/>
</dbReference>
<dbReference type="SUPFAM" id="SSF111337">
    <property type="entry name" value="QueA-like"/>
    <property type="match status" value="1"/>
</dbReference>
<dbReference type="FunFam" id="3.40.1780.10:FF:000001">
    <property type="entry name" value="S-adenosylmethionine:tRNA ribosyltransferase-isomerase"/>
    <property type="match status" value="1"/>
</dbReference>
<comment type="similarity">
    <text evidence="9 13">Belongs to the QueA family.</text>
</comment>
<reference evidence="14 15" key="1">
    <citation type="submission" date="2016-12" db="EMBL/GenBank/DDBJ databases">
        <title>Candidatus Reconcilibacillus cellulovorans genome.</title>
        <authorList>
            <person name="Kolinko S."/>
            <person name="Wu Y.-W."/>
            <person name="Tachea F."/>
            <person name="Denzel E."/>
            <person name="Hiras J."/>
            <person name="Baecker N."/>
            <person name="Chan L.J."/>
            <person name="Eichorst S.A."/>
            <person name="Frey D."/>
            <person name="Adams P.D."/>
            <person name="Pray T."/>
            <person name="Tanjore D."/>
            <person name="Petzold C.J."/>
            <person name="Gladden J.M."/>
            <person name="Simmons B.A."/>
            <person name="Singer S.W."/>
        </authorList>
    </citation>
    <scope>NUCLEOTIDE SEQUENCE [LARGE SCALE GENOMIC DNA]</scope>
    <source>
        <strain evidence="14">JTherm</strain>
    </source>
</reference>
<dbReference type="PANTHER" id="PTHR30307">
    <property type="entry name" value="S-ADENOSYLMETHIONINE:TRNA RIBOSYLTRANSFERASE-ISOMERASE"/>
    <property type="match status" value="1"/>
</dbReference>
<name>A0A2A6DZM6_9BACL</name>
<keyword evidence="4 13" id="KW-0963">Cytoplasm</keyword>
<dbReference type="EMBL" id="MOXJ01000017">
    <property type="protein sequence ID" value="PDO10241.1"/>
    <property type="molecule type" value="Genomic_DNA"/>
</dbReference>
<comment type="pathway">
    <text evidence="2 13">tRNA modification; tRNA-queuosine biosynthesis.</text>
</comment>
<dbReference type="EC" id="2.4.99.17" evidence="10 13"/>
<dbReference type="InterPro" id="IPR036100">
    <property type="entry name" value="QueA_sf"/>
</dbReference>
<evidence type="ECO:0000256" key="10">
    <source>
        <dbReference type="ARBA" id="ARBA00066503"/>
    </source>
</evidence>
<gene>
    <name evidence="13" type="primary">queA</name>
    <name evidence="14" type="ORF">BLM47_08300</name>
</gene>
<evidence type="ECO:0000256" key="8">
    <source>
        <dbReference type="ARBA" id="ARBA00052751"/>
    </source>
</evidence>
<keyword evidence="6 13" id="KW-0949">S-adenosyl-L-methionine</keyword>
<dbReference type="NCBIfam" id="TIGR00113">
    <property type="entry name" value="queA"/>
    <property type="match status" value="1"/>
</dbReference>
<evidence type="ECO:0000313" key="15">
    <source>
        <dbReference type="Proteomes" id="UP000243688"/>
    </source>
</evidence>
<dbReference type="Gene3D" id="3.40.1780.10">
    <property type="entry name" value="QueA-like"/>
    <property type="match status" value="1"/>
</dbReference>
<evidence type="ECO:0000256" key="13">
    <source>
        <dbReference type="HAMAP-Rule" id="MF_00113"/>
    </source>
</evidence>
<dbReference type="GO" id="GO:0008616">
    <property type="term" value="P:tRNA queuosine(34) biosynthetic process"/>
    <property type="evidence" value="ECO:0007669"/>
    <property type="project" value="UniProtKB-UniRule"/>
</dbReference>
<evidence type="ECO:0000256" key="7">
    <source>
        <dbReference type="ARBA" id="ARBA00022785"/>
    </source>
</evidence>
<evidence type="ECO:0000256" key="3">
    <source>
        <dbReference type="ARBA" id="ARBA00011245"/>
    </source>
</evidence>
<dbReference type="NCBIfam" id="NF001140">
    <property type="entry name" value="PRK00147.1"/>
    <property type="match status" value="1"/>
</dbReference>
<dbReference type="GO" id="GO:0051075">
    <property type="term" value="F:S-adenosylmethionine:tRNA ribosyltransferase-isomerase activity"/>
    <property type="evidence" value="ECO:0007669"/>
    <property type="project" value="UniProtKB-EC"/>
</dbReference>
<evidence type="ECO:0000256" key="12">
    <source>
        <dbReference type="ARBA" id="ARBA00076160"/>
    </source>
</evidence>
<evidence type="ECO:0000256" key="2">
    <source>
        <dbReference type="ARBA" id="ARBA00004691"/>
    </source>
</evidence>
<dbReference type="GO" id="GO:0005737">
    <property type="term" value="C:cytoplasm"/>
    <property type="evidence" value="ECO:0007669"/>
    <property type="project" value="UniProtKB-SubCell"/>
</dbReference>
<keyword evidence="7 13" id="KW-0671">Queuosine biosynthesis</keyword>
<dbReference type="HAMAP" id="MF_00113">
    <property type="entry name" value="QueA"/>
    <property type="match status" value="1"/>
</dbReference>
<comment type="subcellular location">
    <subcellularLocation>
        <location evidence="1 13">Cytoplasm</location>
    </subcellularLocation>
</comment>
<dbReference type="InterPro" id="IPR042118">
    <property type="entry name" value="QueA_dom1"/>
</dbReference>